<evidence type="ECO:0000313" key="2">
    <source>
        <dbReference type="Proteomes" id="UP001212602"/>
    </source>
</evidence>
<keyword evidence="2" id="KW-1185">Reference proteome</keyword>
<reference evidence="1" key="1">
    <citation type="submission" date="2023-01" db="EMBL/GenBank/DDBJ databases">
        <title>Xenophilus mangrovi sp. nov., isolated from soil of Mangrove nature reserve.</title>
        <authorList>
            <person name="Xu S."/>
            <person name="Liu Z."/>
            <person name="Xu Y."/>
        </authorList>
    </citation>
    <scope>NUCLEOTIDE SEQUENCE</scope>
    <source>
        <strain evidence="1">YW8</strain>
    </source>
</reference>
<dbReference type="EMBL" id="JAQIPB010000008">
    <property type="protein sequence ID" value="MDA7418215.1"/>
    <property type="molecule type" value="Genomic_DNA"/>
</dbReference>
<name>A0AAE3N927_9BURK</name>
<comment type="caution">
    <text evidence="1">The sequence shown here is derived from an EMBL/GenBank/DDBJ whole genome shotgun (WGS) entry which is preliminary data.</text>
</comment>
<dbReference type="RefSeq" id="WP_271429423.1">
    <property type="nucleotide sequence ID" value="NZ_JAQIPB010000008.1"/>
</dbReference>
<evidence type="ECO:0000313" key="1">
    <source>
        <dbReference type="EMBL" id="MDA7418215.1"/>
    </source>
</evidence>
<dbReference type="Proteomes" id="UP001212602">
    <property type="component" value="Unassembled WGS sequence"/>
</dbReference>
<accession>A0AAE3N927</accession>
<organism evidence="1 2">
    <name type="scientific">Xenophilus arseniciresistens</name>
    <dbReference type="NCBI Taxonomy" id="1283306"/>
    <lineage>
        <taxon>Bacteria</taxon>
        <taxon>Pseudomonadati</taxon>
        <taxon>Pseudomonadota</taxon>
        <taxon>Betaproteobacteria</taxon>
        <taxon>Burkholderiales</taxon>
        <taxon>Comamonadaceae</taxon>
        <taxon>Xenophilus</taxon>
    </lineage>
</organism>
<dbReference type="InterPro" id="IPR028964">
    <property type="entry name" value="Imm8"/>
</dbReference>
<gene>
    <name evidence="1" type="ORF">PGB34_17760</name>
</gene>
<protein>
    <submittedName>
        <fullName evidence="1">Imm8 family immunity protein</fullName>
    </submittedName>
</protein>
<sequence>MIEVEIKSIIANDFDISSQFPGNPENFGFWIEMEIGQKNAASADLFQLFVCSPAWIQAQLSEDRVWWPHASLVIRHFNYFDFLETMNNKISQVQGDNWEQIVSQLRLLARWEFEGYISHPG</sequence>
<dbReference type="AlphaFoldDB" id="A0AAE3N927"/>
<proteinExistence type="predicted"/>
<dbReference type="Pfam" id="PF15586">
    <property type="entry name" value="Imm8"/>
    <property type="match status" value="1"/>
</dbReference>